<dbReference type="Proteomes" id="UP001597520">
    <property type="component" value="Unassembled WGS sequence"/>
</dbReference>
<protein>
    <submittedName>
        <fullName evidence="9">ABC transporter substrate-binding protein</fullName>
    </submittedName>
</protein>
<comment type="subcellular location">
    <subcellularLocation>
        <location evidence="1">Cell membrane</location>
        <topology evidence="1">Lipid-anchor</topology>
    </subcellularLocation>
</comment>
<feature type="domain" description="Fe/B12 periplasmic-binding" evidence="8">
    <location>
        <begin position="69"/>
        <end position="321"/>
    </location>
</feature>
<feature type="region of interest" description="Disordered" evidence="6">
    <location>
        <begin position="25"/>
        <end position="62"/>
    </location>
</feature>
<gene>
    <name evidence="9" type="ORF">ACFSUB_16780</name>
</gene>
<dbReference type="PROSITE" id="PS51257">
    <property type="entry name" value="PROKAR_LIPOPROTEIN"/>
    <property type="match status" value="1"/>
</dbReference>
<sequence length="321" mass="35966">MKHRSIYMIGTILLAAVVLAACGGGSGSESDSSQSSADEGNKEEQNSEEQNMRTYTDSMDREVEIPEKPEDVVAINYFGELSALGIKPVGALDYDLNKYRDELTEGVESVGSEQSDAEKIISLDPDLIVVSNYRETEAIENLQKIAPTVALKFGAPLREQLNIVAEVTGREEAAQEWVQQYEEDVQQAREEMEPYMDEGETAAVMQFYDKNIHMYSTSAFPTIYDAAQFEPTDKAAELTDAVTLSEEVIPEYGADRIFVMFSNSTAEENYEQLKQKDVWNTLSAVQNDKVHVVDNDYWSEFNPVLVERQLDTLVSQITESE</sequence>
<name>A0ABW5T6G0_9BACI</name>
<feature type="compositionally biased region" description="Polar residues" evidence="6">
    <location>
        <begin position="48"/>
        <end position="57"/>
    </location>
</feature>
<dbReference type="InterPro" id="IPR051313">
    <property type="entry name" value="Bact_iron-sidero_bind"/>
</dbReference>
<evidence type="ECO:0000256" key="3">
    <source>
        <dbReference type="ARBA" id="ARBA00022448"/>
    </source>
</evidence>
<dbReference type="RefSeq" id="WP_380714436.1">
    <property type="nucleotide sequence ID" value="NZ_JBHUML010000006.1"/>
</dbReference>
<feature type="coiled-coil region" evidence="5">
    <location>
        <begin position="171"/>
        <end position="198"/>
    </location>
</feature>
<dbReference type="PANTHER" id="PTHR30532:SF26">
    <property type="entry name" value="IRON(3+)-HYDROXAMATE-BINDING PROTEIN FHUD"/>
    <property type="match status" value="1"/>
</dbReference>
<comment type="caution">
    <text evidence="9">The sequence shown here is derived from an EMBL/GenBank/DDBJ whole genome shotgun (WGS) entry which is preliminary data.</text>
</comment>
<evidence type="ECO:0000259" key="8">
    <source>
        <dbReference type="PROSITE" id="PS50983"/>
    </source>
</evidence>
<evidence type="ECO:0000256" key="6">
    <source>
        <dbReference type="SAM" id="MobiDB-lite"/>
    </source>
</evidence>
<feature type="chain" id="PRO_5047345064" evidence="7">
    <location>
        <begin position="21"/>
        <end position="321"/>
    </location>
</feature>
<keyword evidence="10" id="KW-1185">Reference proteome</keyword>
<dbReference type="InterPro" id="IPR002491">
    <property type="entry name" value="ABC_transptr_periplasmic_BD"/>
</dbReference>
<dbReference type="PROSITE" id="PS50983">
    <property type="entry name" value="FE_B12_PBP"/>
    <property type="match status" value="1"/>
</dbReference>
<dbReference type="Gene3D" id="3.40.50.1980">
    <property type="entry name" value="Nitrogenase molybdenum iron protein domain"/>
    <property type="match status" value="2"/>
</dbReference>
<evidence type="ECO:0000256" key="1">
    <source>
        <dbReference type="ARBA" id="ARBA00004193"/>
    </source>
</evidence>
<evidence type="ECO:0000313" key="10">
    <source>
        <dbReference type="Proteomes" id="UP001597520"/>
    </source>
</evidence>
<accession>A0ABW5T6G0</accession>
<dbReference type="SUPFAM" id="SSF53807">
    <property type="entry name" value="Helical backbone' metal receptor"/>
    <property type="match status" value="1"/>
</dbReference>
<dbReference type="PANTHER" id="PTHR30532">
    <property type="entry name" value="IRON III DICITRATE-BINDING PERIPLASMIC PROTEIN"/>
    <property type="match status" value="1"/>
</dbReference>
<dbReference type="Pfam" id="PF01497">
    <property type="entry name" value="Peripla_BP_2"/>
    <property type="match status" value="1"/>
</dbReference>
<keyword evidence="3" id="KW-0813">Transport</keyword>
<reference evidence="10" key="1">
    <citation type="journal article" date="2019" name="Int. J. Syst. Evol. Microbiol.">
        <title>The Global Catalogue of Microorganisms (GCM) 10K type strain sequencing project: providing services to taxonomists for standard genome sequencing and annotation.</title>
        <authorList>
            <consortium name="The Broad Institute Genomics Platform"/>
            <consortium name="The Broad Institute Genome Sequencing Center for Infectious Disease"/>
            <person name="Wu L."/>
            <person name="Ma J."/>
        </authorList>
    </citation>
    <scope>NUCLEOTIDE SEQUENCE [LARGE SCALE GENOMIC DNA]</scope>
    <source>
        <strain evidence="10">KCTC 33792</strain>
    </source>
</reference>
<evidence type="ECO:0000256" key="5">
    <source>
        <dbReference type="SAM" id="Coils"/>
    </source>
</evidence>
<keyword evidence="5" id="KW-0175">Coiled coil</keyword>
<comment type="similarity">
    <text evidence="2">Belongs to the bacterial solute-binding protein 8 family.</text>
</comment>
<proteinExistence type="inferred from homology"/>
<organism evidence="9 10">
    <name type="scientific">Salibacterium lacus</name>
    <dbReference type="NCBI Taxonomy" id="1898109"/>
    <lineage>
        <taxon>Bacteria</taxon>
        <taxon>Bacillati</taxon>
        <taxon>Bacillota</taxon>
        <taxon>Bacilli</taxon>
        <taxon>Bacillales</taxon>
        <taxon>Bacillaceae</taxon>
    </lineage>
</organism>
<feature type="signal peptide" evidence="7">
    <location>
        <begin position="1"/>
        <end position="20"/>
    </location>
</feature>
<feature type="compositionally biased region" description="Low complexity" evidence="6">
    <location>
        <begin position="28"/>
        <end position="38"/>
    </location>
</feature>
<keyword evidence="4 7" id="KW-0732">Signal</keyword>
<evidence type="ECO:0000313" key="9">
    <source>
        <dbReference type="EMBL" id="MFD2707113.1"/>
    </source>
</evidence>
<dbReference type="EMBL" id="JBHUML010000006">
    <property type="protein sequence ID" value="MFD2707113.1"/>
    <property type="molecule type" value="Genomic_DNA"/>
</dbReference>
<evidence type="ECO:0000256" key="2">
    <source>
        <dbReference type="ARBA" id="ARBA00008814"/>
    </source>
</evidence>
<evidence type="ECO:0000256" key="4">
    <source>
        <dbReference type="ARBA" id="ARBA00022729"/>
    </source>
</evidence>
<evidence type="ECO:0000256" key="7">
    <source>
        <dbReference type="SAM" id="SignalP"/>
    </source>
</evidence>
<dbReference type="CDD" id="cd01146">
    <property type="entry name" value="FhuD"/>
    <property type="match status" value="1"/>
</dbReference>